<organism evidence="2 3">
    <name type="scientific">Arabidopsis thaliana x Arabidopsis arenosa</name>
    <dbReference type="NCBI Taxonomy" id="1240361"/>
    <lineage>
        <taxon>Eukaryota</taxon>
        <taxon>Viridiplantae</taxon>
        <taxon>Streptophyta</taxon>
        <taxon>Embryophyta</taxon>
        <taxon>Tracheophyta</taxon>
        <taxon>Spermatophyta</taxon>
        <taxon>Magnoliopsida</taxon>
        <taxon>eudicotyledons</taxon>
        <taxon>Gunneridae</taxon>
        <taxon>Pentapetalae</taxon>
        <taxon>rosids</taxon>
        <taxon>malvids</taxon>
        <taxon>Brassicales</taxon>
        <taxon>Brassicaceae</taxon>
        <taxon>Camelineae</taxon>
        <taxon>Arabidopsis</taxon>
    </lineage>
</organism>
<protein>
    <submittedName>
        <fullName evidence="2">Bet v I/Major latex protein</fullName>
    </submittedName>
</protein>
<keyword evidence="3" id="KW-1185">Reference proteome</keyword>
<comment type="caution">
    <text evidence="2">The sequence shown here is derived from an EMBL/GenBank/DDBJ whole genome shotgun (WGS) entry which is preliminary data.</text>
</comment>
<dbReference type="Pfam" id="PF00407">
    <property type="entry name" value="Bet_v_1"/>
    <property type="match status" value="2"/>
</dbReference>
<gene>
    <name evidence="2" type="ORF">ISN45_Aa01g016420</name>
</gene>
<evidence type="ECO:0000313" key="2">
    <source>
        <dbReference type="EMBL" id="KAG7592784.1"/>
    </source>
</evidence>
<feature type="domain" description="Bet v I/Major latex protein" evidence="1">
    <location>
        <begin position="2"/>
        <end position="118"/>
    </location>
</feature>
<dbReference type="InterPro" id="IPR051761">
    <property type="entry name" value="MLP-like_ligand-binding"/>
</dbReference>
<dbReference type="EMBL" id="JAEFBK010000006">
    <property type="protein sequence ID" value="KAG7592784.1"/>
    <property type="molecule type" value="Genomic_DNA"/>
</dbReference>
<sequence length="267" mass="30452">MSLKGALPVKFDVKSPADKFFSAFVETNRPIEKNAIGKTEFKALDMEKKTMTIEISGSEIQKHFKTLNGSIAVTPIEDGDGSHVVWTFEFEKVHKDIDDPHSIIDESVKYFKKLDERMALDGVLTRDFDVESPVDKFFKAFLEISNLPVEDNATAVVTMDDGDLEKRKVKIKISSVDISKCYKKLEGIITVTPMNKGGSHVIWTVEYEKTRPEIEDPHSIIDTSIKYFQGIDAILVKERDEKIVKEMSEELFKFIRRSIIKSNKVLR</sequence>
<name>A0A8T2C6Q8_9BRAS</name>
<dbReference type="GO" id="GO:0006952">
    <property type="term" value="P:defense response"/>
    <property type="evidence" value="ECO:0007669"/>
    <property type="project" value="InterPro"/>
</dbReference>
<dbReference type="AlphaFoldDB" id="A0A8T2C6Q8"/>
<proteinExistence type="predicted"/>
<evidence type="ECO:0000259" key="1">
    <source>
        <dbReference type="SMART" id="SM01037"/>
    </source>
</evidence>
<dbReference type="InterPro" id="IPR000916">
    <property type="entry name" value="Bet_v_I/MLP"/>
</dbReference>
<dbReference type="PANTHER" id="PTHR31907">
    <property type="entry name" value="MLP-LIKE PROTEIN 423"/>
    <property type="match status" value="1"/>
</dbReference>
<dbReference type="Proteomes" id="UP000694240">
    <property type="component" value="Chromosome 6"/>
</dbReference>
<dbReference type="SMART" id="SM01037">
    <property type="entry name" value="Bet_v_1"/>
    <property type="match status" value="2"/>
</dbReference>
<reference evidence="2 3" key="1">
    <citation type="submission" date="2020-12" db="EMBL/GenBank/DDBJ databases">
        <title>Concerted genomic and epigenomic changes stabilize Arabidopsis allopolyploids.</title>
        <authorList>
            <person name="Chen Z."/>
        </authorList>
    </citation>
    <scope>NUCLEOTIDE SEQUENCE [LARGE SCALE GENOMIC DNA]</scope>
    <source>
        <strain evidence="2">Allo738</strain>
        <tissue evidence="2">Leaf</tissue>
    </source>
</reference>
<feature type="domain" description="Bet v I/Major latex protein" evidence="1">
    <location>
        <begin position="119"/>
        <end position="238"/>
    </location>
</feature>
<accession>A0A8T2C6Q8</accession>
<evidence type="ECO:0000313" key="3">
    <source>
        <dbReference type="Proteomes" id="UP000694240"/>
    </source>
</evidence>